<proteinExistence type="predicted"/>
<feature type="region of interest" description="Disordered" evidence="1">
    <location>
        <begin position="1"/>
        <end position="26"/>
    </location>
</feature>
<name>A0A6J4Q9J1_9RHOB</name>
<feature type="region of interest" description="Disordered" evidence="1">
    <location>
        <begin position="342"/>
        <end position="370"/>
    </location>
</feature>
<feature type="non-terminal residue" evidence="2">
    <location>
        <position position="399"/>
    </location>
</feature>
<evidence type="ECO:0000313" key="2">
    <source>
        <dbReference type="EMBL" id="CAA9437773.1"/>
    </source>
</evidence>
<evidence type="ECO:0000256" key="1">
    <source>
        <dbReference type="SAM" id="MobiDB-lite"/>
    </source>
</evidence>
<feature type="compositionally biased region" description="Basic and acidic residues" evidence="1">
    <location>
        <begin position="147"/>
        <end position="156"/>
    </location>
</feature>
<gene>
    <name evidence="2" type="ORF">AVDCRST_MAG15-3313</name>
</gene>
<dbReference type="EMBL" id="CADCUU010000493">
    <property type="protein sequence ID" value="CAA9437773.1"/>
    <property type="molecule type" value="Genomic_DNA"/>
</dbReference>
<feature type="compositionally biased region" description="Basic and acidic residues" evidence="1">
    <location>
        <begin position="97"/>
        <end position="123"/>
    </location>
</feature>
<dbReference type="AlphaFoldDB" id="A0A6J4Q9J1"/>
<feature type="non-terminal residue" evidence="2">
    <location>
        <position position="1"/>
    </location>
</feature>
<organism evidence="2">
    <name type="scientific">uncultured Rubellimicrobium sp</name>
    <dbReference type="NCBI Taxonomy" id="543078"/>
    <lineage>
        <taxon>Bacteria</taxon>
        <taxon>Pseudomonadati</taxon>
        <taxon>Pseudomonadota</taxon>
        <taxon>Alphaproteobacteria</taxon>
        <taxon>Rhodobacterales</taxon>
        <taxon>Roseobacteraceae</taxon>
        <taxon>Rubellimicrobium</taxon>
        <taxon>environmental samples</taxon>
    </lineage>
</organism>
<accession>A0A6J4Q9J1</accession>
<feature type="region of interest" description="Disordered" evidence="1">
    <location>
        <begin position="95"/>
        <end position="196"/>
    </location>
</feature>
<protein>
    <submittedName>
        <fullName evidence="2">Multidrug resistance transporter, Bcr/CflA family</fullName>
    </submittedName>
</protein>
<feature type="compositionally biased region" description="Gly residues" evidence="1">
    <location>
        <begin position="357"/>
        <end position="370"/>
    </location>
</feature>
<sequence length="399" mass="40732">GLLSRGAVPRPHDAAPYRHADPRLRGGGALDLDLPALARPYGRAFRHLLRGDAVRGVGVPADDGGAPDRAGLGRGHVRAAARDARVARAVRCGDAGHAGRAERGQLPRVPDDAGDGRGGDRARPRGGARHRGPERGRVAHRLHHHGHGADPHDRPHDRRRAGPGLRLAGVLRPPRPCRRRGAGAGRGRPGGDVARPGRGALGAAEALSGAAAVAAVLGLFALRDVRVGGVLRAPGRRVLRGGANLRAVAALDRDRAGLARHRLCLGQLPVGAVLRARGDRPDGDDGLRGGDAGTVRVAPPHARGQCEPLGLLRLLHGAGPWERDDAAELDGGVHLCAARPRGDGLRPVGRDHDGGRRGPVGPRGGGPVGGDGLLAASGDHGGKLGLRGAVAAVAAGNAL</sequence>
<feature type="compositionally biased region" description="Basic and acidic residues" evidence="1">
    <location>
        <begin position="10"/>
        <end position="24"/>
    </location>
</feature>
<reference evidence="2" key="1">
    <citation type="submission" date="2020-02" db="EMBL/GenBank/DDBJ databases">
        <authorList>
            <person name="Meier V. D."/>
        </authorList>
    </citation>
    <scope>NUCLEOTIDE SEQUENCE</scope>
    <source>
        <strain evidence="2">AVDCRST_MAG15</strain>
    </source>
</reference>
<feature type="compositionally biased region" description="Low complexity" evidence="1">
    <location>
        <begin position="162"/>
        <end position="172"/>
    </location>
</feature>
<feature type="compositionally biased region" description="Basic and acidic residues" evidence="1">
    <location>
        <begin position="342"/>
        <end position="356"/>
    </location>
</feature>